<sequence length="41" mass="4625">MVLLNGFLGGTFPASVTLHERYEYDYTGDNKITKVTYPTIV</sequence>
<accession>A0A8S5PSA9</accession>
<proteinExistence type="predicted"/>
<evidence type="ECO:0000313" key="1">
    <source>
        <dbReference type="EMBL" id="DAE09688.1"/>
    </source>
</evidence>
<reference evidence="1" key="1">
    <citation type="journal article" date="2021" name="Proc. Natl. Acad. Sci. U.S.A.">
        <title>A Catalog of Tens of Thousands of Viruses from Human Metagenomes Reveals Hidden Associations with Chronic Diseases.</title>
        <authorList>
            <person name="Tisza M.J."/>
            <person name="Buck C.B."/>
        </authorList>
    </citation>
    <scope>NUCLEOTIDE SEQUENCE</scope>
    <source>
        <strain evidence="1">CtjhW4</strain>
    </source>
</reference>
<dbReference type="EMBL" id="BK015491">
    <property type="protein sequence ID" value="DAE09688.1"/>
    <property type="molecule type" value="Genomic_DNA"/>
</dbReference>
<protein>
    <submittedName>
        <fullName evidence="1">Uncharacterized protein</fullName>
    </submittedName>
</protein>
<organism evidence="1">
    <name type="scientific">Myoviridae sp. ctjhW4</name>
    <dbReference type="NCBI Taxonomy" id="2825162"/>
    <lineage>
        <taxon>Viruses</taxon>
        <taxon>Duplodnaviria</taxon>
        <taxon>Heunggongvirae</taxon>
        <taxon>Uroviricota</taxon>
        <taxon>Caudoviricetes</taxon>
    </lineage>
</organism>
<name>A0A8S5PSA9_9CAUD</name>